<protein>
    <submittedName>
        <fullName evidence="3">Uncharacterized protein</fullName>
    </submittedName>
</protein>
<sequence>MASPHANDFNFPYFPSPPHTFQPPPPHPFHPPPPAAKPPSPSKSPPPPTPSHHFPPPPHTFQPPPPHPFHPPPPAAKPPSPSKSPPPPTPSHHFPPPPPHVHPPPPHVLPPPPAPSPNNNPTVIVIVFISFGCLFFLAFLAVAIFCCIKRRKKKEVQETEVIHFDEHRKVNEVIVPGPHGPHAVILSVEDDVHIDEVIRKDEKFGEGLHAKSAEGHPAGTSSSGFDHHHLEHRA</sequence>
<feature type="region of interest" description="Disordered" evidence="1">
    <location>
        <begin position="210"/>
        <end position="234"/>
    </location>
</feature>
<dbReference type="EMBL" id="CM017327">
    <property type="protein sequence ID" value="KAE8100469.1"/>
    <property type="molecule type" value="Genomic_DNA"/>
</dbReference>
<dbReference type="GO" id="GO:0009834">
    <property type="term" value="P:plant-type secondary cell wall biogenesis"/>
    <property type="evidence" value="ECO:0007669"/>
    <property type="project" value="InterPro"/>
</dbReference>
<evidence type="ECO:0000256" key="2">
    <source>
        <dbReference type="SAM" id="Phobius"/>
    </source>
</evidence>
<dbReference type="PANTHER" id="PTHR35697">
    <property type="entry name" value="OS08G0108300 PROTEIN"/>
    <property type="match status" value="1"/>
</dbReference>
<organism evidence="3 4">
    <name type="scientific">Carpinus fangiana</name>
    <dbReference type="NCBI Taxonomy" id="176857"/>
    <lineage>
        <taxon>Eukaryota</taxon>
        <taxon>Viridiplantae</taxon>
        <taxon>Streptophyta</taxon>
        <taxon>Embryophyta</taxon>
        <taxon>Tracheophyta</taxon>
        <taxon>Spermatophyta</taxon>
        <taxon>Magnoliopsida</taxon>
        <taxon>eudicotyledons</taxon>
        <taxon>Gunneridae</taxon>
        <taxon>Pentapetalae</taxon>
        <taxon>rosids</taxon>
        <taxon>fabids</taxon>
        <taxon>Fagales</taxon>
        <taxon>Betulaceae</taxon>
        <taxon>Carpinus</taxon>
    </lineage>
</organism>
<feature type="transmembrane region" description="Helical" evidence="2">
    <location>
        <begin position="123"/>
        <end position="148"/>
    </location>
</feature>
<dbReference type="InterPro" id="IPR044950">
    <property type="entry name" value="TED6/7"/>
</dbReference>
<keyword evidence="2" id="KW-0812">Transmembrane</keyword>
<feature type="region of interest" description="Disordered" evidence="1">
    <location>
        <begin position="1"/>
        <end position="114"/>
    </location>
</feature>
<accession>A0A5N6RQB7</accession>
<keyword evidence="4" id="KW-1185">Reference proteome</keyword>
<feature type="compositionally biased region" description="Basic and acidic residues" evidence="1">
    <location>
        <begin position="225"/>
        <end position="234"/>
    </location>
</feature>
<dbReference type="Proteomes" id="UP000327013">
    <property type="component" value="Chromosome 7"/>
</dbReference>
<keyword evidence="2" id="KW-0472">Membrane</keyword>
<reference evidence="3 4" key="1">
    <citation type="submission" date="2019-06" db="EMBL/GenBank/DDBJ databases">
        <title>A chromosomal-level reference genome of Carpinus fangiana (Coryloideae, Betulaceae).</title>
        <authorList>
            <person name="Yang X."/>
            <person name="Wang Z."/>
            <person name="Zhang L."/>
            <person name="Hao G."/>
            <person name="Liu J."/>
            <person name="Yang Y."/>
        </authorList>
    </citation>
    <scope>NUCLEOTIDE SEQUENCE [LARGE SCALE GENOMIC DNA]</scope>
    <source>
        <strain evidence="3">Cfa_2016G</strain>
        <tissue evidence="3">Leaf</tissue>
    </source>
</reference>
<evidence type="ECO:0000256" key="1">
    <source>
        <dbReference type="SAM" id="MobiDB-lite"/>
    </source>
</evidence>
<keyword evidence="2" id="KW-1133">Transmembrane helix</keyword>
<dbReference type="PANTHER" id="PTHR35697:SF1">
    <property type="entry name" value="PROTEIN TRACHEARY ELEMENT DIFFERENTIATION-RELATED 7"/>
    <property type="match status" value="1"/>
</dbReference>
<dbReference type="AlphaFoldDB" id="A0A5N6RQB7"/>
<evidence type="ECO:0000313" key="4">
    <source>
        <dbReference type="Proteomes" id="UP000327013"/>
    </source>
</evidence>
<gene>
    <name evidence="3" type="ORF">FH972_018365</name>
</gene>
<dbReference type="OrthoDB" id="785473at2759"/>
<feature type="compositionally biased region" description="Pro residues" evidence="1">
    <location>
        <begin position="14"/>
        <end position="114"/>
    </location>
</feature>
<name>A0A5N6RQB7_9ROSI</name>
<evidence type="ECO:0000313" key="3">
    <source>
        <dbReference type="EMBL" id="KAE8100469.1"/>
    </source>
</evidence>
<proteinExistence type="predicted"/>